<proteinExistence type="predicted"/>
<reference evidence="1 2" key="1">
    <citation type="submission" date="2024-11" db="EMBL/GenBank/DDBJ databases">
        <authorList>
            <person name="Heng Y.C."/>
            <person name="Lim A.C.H."/>
            <person name="Lee J.K.Y."/>
            <person name="Kittelmann S."/>
        </authorList>
    </citation>
    <scope>NUCLEOTIDE SEQUENCE [LARGE SCALE GENOMIC DNA]</scope>
    <source>
        <strain evidence="1 2">WILCCON 0269</strain>
    </source>
</reference>
<evidence type="ECO:0000313" key="1">
    <source>
        <dbReference type="EMBL" id="MFL0195062.1"/>
    </source>
</evidence>
<dbReference type="Proteomes" id="UP001623660">
    <property type="component" value="Unassembled WGS sequence"/>
</dbReference>
<dbReference type="EMBL" id="JBJHZX010000006">
    <property type="protein sequence ID" value="MFL0195062.1"/>
    <property type="molecule type" value="Genomic_DNA"/>
</dbReference>
<dbReference type="RefSeq" id="WP_406791180.1">
    <property type="nucleotide sequence ID" value="NZ_JBJHZX010000006.1"/>
</dbReference>
<comment type="caution">
    <text evidence="1">The sequence shown here is derived from an EMBL/GenBank/DDBJ whole genome shotgun (WGS) entry which is preliminary data.</text>
</comment>
<keyword evidence="2" id="KW-1185">Reference proteome</keyword>
<name>A0ABW8SH86_9CLOT</name>
<gene>
    <name evidence="1" type="ORF">ACJDU8_05655</name>
</gene>
<evidence type="ECO:0000313" key="2">
    <source>
        <dbReference type="Proteomes" id="UP001623660"/>
    </source>
</evidence>
<accession>A0ABW8SH86</accession>
<sequence>MDVSKDTLVTMSANLSSKIKATVSSQALDHHLNGKAVKFLKEIFTRLLNSVTLTNSNIPTIWDEHFNRIRIVDSTAFQVSEIYKSVYPGS</sequence>
<protein>
    <recommendedName>
        <fullName evidence="3">Transposase</fullName>
    </recommendedName>
</protein>
<organism evidence="1 2">
    <name type="scientific">Candidatus Clostridium eludens</name>
    <dbReference type="NCBI Taxonomy" id="3381663"/>
    <lineage>
        <taxon>Bacteria</taxon>
        <taxon>Bacillati</taxon>
        <taxon>Bacillota</taxon>
        <taxon>Clostridia</taxon>
        <taxon>Eubacteriales</taxon>
        <taxon>Clostridiaceae</taxon>
        <taxon>Clostridium</taxon>
    </lineage>
</organism>
<evidence type="ECO:0008006" key="3">
    <source>
        <dbReference type="Google" id="ProtNLM"/>
    </source>
</evidence>